<comment type="caution">
    <text evidence="1">The sequence shown here is derived from an EMBL/GenBank/DDBJ whole genome shotgun (WGS) entry which is preliminary data.</text>
</comment>
<reference evidence="1 2" key="2">
    <citation type="submission" date="2018-03" db="EMBL/GenBank/DDBJ databases">
        <authorList>
            <person name="Keele B.F."/>
        </authorList>
    </citation>
    <scope>NUCLEOTIDE SEQUENCE [LARGE SCALE GENOMIC DNA]</scope>
    <source>
        <strain evidence="1 2">CCALA 016</strain>
    </source>
</reference>
<dbReference type="Proteomes" id="UP000239001">
    <property type="component" value="Unassembled WGS sequence"/>
</dbReference>
<reference evidence="1 2" key="1">
    <citation type="submission" date="2018-03" db="EMBL/GenBank/DDBJ databases">
        <title>The ancient ancestry and fast evolution of plastids.</title>
        <authorList>
            <person name="Moore K.R."/>
            <person name="Magnabosco C."/>
            <person name="Momper L."/>
            <person name="Gold D.A."/>
            <person name="Bosak T."/>
            <person name="Fournier G.P."/>
        </authorList>
    </citation>
    <scope>NUCLEOTIDE SEQUENCE [LARGE SCALE GENOMIC DNA]</scope>
    <source>
        <strain evidence="1 2">CCALA 016</strain>
    </source>
</reference>
<gene>
    <name evidence="1" type="ORF">C7H19_15135</name>
</gene>
<name>A0A2T1LVJ8_9CHRO</name>
<proteinExistence type="predicted"/>
<accession>A0A2T1LVJ8</accession>
<dbReference type="RefSeq" id="WP_106457723.1">
    <property type="nucleotide sequence ID" value="NZ_PXOH01000017.1"/>
</dbReference>
<evidence type="ECO:0000313" key="2">
    <source>
        <dbReference type="Proteomes" id="UP000239001"/>
    </source>
</evidence>
<keyword evidence="2" id="KW-1185">Reference proteome</keyword>
<sequence length="74" mass="8667">MNNENKDKVNVREFFNKYLNLPDVFIADKEEHKTLTPEDLCFEEFIPKGSKPEQLKLPEETTEGIASKLIYPDH</sequence>
<protein>
    <submittedName>
        <fullName evidence="1">Uncharacterized protein</fullName>
    </submittedName>
</protein>
<evidence type="ECO:0000313" key="1">
    <source>
        <dbReference type="EMBL" id="PSF35758.1"/>
    </source>
</evidence>
<dbReference type="AlphaFoldDB" id="A0A2T1LVJ8"/>
<organism evidence="1 2">
    <name type="scientific">Aphanothece hegewaldii CCALA 016</name>
    <dbReference type="NCBI Taxonomy" id="2107694"/>
    <lineage>
        <taxon>Bacteria</taxon>
        <taxon>Bacillati</taxon>
        <taxon>Cyanobacteriota</taxon>
        <taxon>Cyanophyceae</taxon>
        <taxon>Oscillatoriophycideae</taxon>
        <taxon>Chroococcales</taxon>
        <taxon>Aphanothecaceae</taxon>
        <taxon>Aphanothece</taxon>
    </lineage>
</organism>
<dbReference type="EMBL" id="PXOH01000017">
    <property type="protein sequence ID" value="PSF35758.1"/>
    <property type="molecule type" value="Genomic_DNA"/>
</dbReference>